<reference evidence="12" key="1">
    <citation type="journal article" date="2014" name="Front. Microbiol.">
        <title>High frequency of phylogenetically diverse reductive dehalogenase-homologous genes in deep subseafloor sedimentary metagenomes.</title>
        <authorList>
            <person name="Kawai M."/>
            <person name="Futagami T."/>
            <person name="Toyoda A."/>
            <person name="Takaki Y."/>
            <person name="Nishi S."/>
            <person name="Hori S."/>
            <person name="Arai W."/>
            <person name="Tsubouchi T."/>
            <person name="Morono Y."/>
            <person name="Uchiyama I."/>
            <person name="Ito T."/>
            <person name="Fujiyama A."/>
            <person name="Inagaki F."/>
            <person name="Takami H."/>
        </authorList>
    </citation>
    <scope>NUCLEOTIDE SEQUENCE</scope>
    <source>
        <strain evidence="12">Expedition CK06-06</strain>
    </source>
</reference>
<evidence type="ECO:0000256" key="10">
    <source>
        <dbReference type="SAM" id="Phobius"/>
    </source>
</evidence>
<evidence type="ECO:0000256" key="3">
    <source>
        <dbReference type="ARBA" id="ARBA00022723"/>
    </source>
</evidence>
<gene>
    <name evidence="12" type="ORF">S01H1_05953</name>
</gene>
<dbReference type="Gene3D" id="3.20.20.20">
    <property type="entry name" value="Dihydropteroate synthase-like"/>
    <property type="match status" value="1"/>
</dbReference>
<proteinExistence type="predicted"/>
<evidence type="ECO:0000256" key="4">
    <source>
        <dbReference type="ARBA" id="ARBA00022737"/>
    </source>
</evidence>
<name>X0SQL2_9ZZZZ</name>
<keyword evidence="6" id="KW-0249">Electron transport</keyword>
<evidence type="ECO:0000256" key="1">
    <source>
        <dbReference type="ARBA" id="ARBA00022448"/>
    </source>
</evidence>
<evidence type="ECO:0000256" key="5">
    <source>
        <dbReference type="ARBA" id="ARBA00022967"/>
    </source>
</evidence>
<dbReference type="GO" id="GO:0009055">
    <property type="term" value="F:electron transfer activity"/>
    <property type="evidence" value="ECO:0007669"/>
    <property type="project" value="InterPro"/>
</dbReference>
<dbReference type="InterPro" id="IPR010207">
    <property type="entry name" value="Elect_transpt_cplx_RnfB/RsxB"/>
</dbReference>
<evidence type="ECO:0000259" key="11">
    <source>
        <dbReference type="PROSITE" id="PS51656"/>
    </source>
</evidence>
<dbReference type="PANTHER" id="PTHR43560:SF1">
    <property type="entry name" value="ION-TRANSLOCATING OXIDOREDUCTASE COMPLEX SUBUNIT B"/>
    <property type="match status" value="1"/>
</dbReference>
<evidence type="ECO:0000256" key="2">
    <source>
        <dbReference type="ARBA" id="ARBA00022485"/>
    </source>
</evidence>
<feature type="domain" description="4Fe-4S" evidence="11">
    <location>
        <begin position="41"/>
        <end position="100"/>
    </location>
</feature>
<keyword evidence="7" id="KW-0408">Iron</keyword>
<dbReference type="NCBIfam" id="TIGR01944">
    <property type="entry name" value="rnfB"/>
    <property type="match status" value="1"/>
</dbReference>
<feature type="non-terminal residue" evidence="12">
    <location>
        <position position="108"/>
    </location>
</feature>
<evidence type="ECO:0000256" key="8">
    <source>
        <dbReference type="ARBA" id="ARBA00023014"/>
    </source>
</evidence>
<dbReference type="InterPro" id="IPR050395">
    <property type="entry name" value="4Fe4S_Ferredoxin_RnfB"/>
</dbReference>
<keyword evidence="5" id="KW-1278">Translocase</keyword>
<dbReference type="InterPro" id="IPR011005">
    <property type="entry name" value="Dihydropteroate_synth-like_sf"/>
</dbReference>
<accession>X0SQL2</accession>
<dbReference type="AlphaFoldDB" id="X0SQL2"/>
<dbReference type="GO" id="GO:0051539">
    <property type="term" value="F:4 iron, 4 sulfur cluster binding"/>
    <property type="evidence" value="ECO:0007669"/>
    <property type="project" value="UniProtKB-KW"/>
</dbReference>
<dbReference type="GO" id="GO:0046872">
    <property type="term" value="F:metal ion binding"/>
    <property type="evidence" value="ECO:0007669"/>
    <property type="project" value="UniProtKB-KW"/>
</dbReference>
<evidence type="ECO:0000256" key="6">
    <source>
        <dbReference type="ARBA" id="ARBA00022982"/>
    </source>
</evidence>
<dbReference type="EMBL" id="BARS01003091">
    <property type="protein sequence ID" value="GAF77421.1"/>
    <property type="molecule type" value="Genomic_DNA"/>
</dbReference>
<keyword evidence="1" id="KW-0813">Transport</keyword>
<dbReference type="InterPro" id="IPR007202">
    <property type="entry name" value="4Fe-4S_dom"/>
</dbReference>
<keyword evidence="10" id="KW-0812">Transmembrane</keyword>
<protein>
    <recommendedName>
        <fullName evidence="11">4Fe-4S domain-containing protein</fullName>
    </recommendedName>
</protein>
<comment type="caution">
    <text evidence="12">The sequence shown here is derived from an EMBL/GenBank/DDBJ whole genome shotgun (WGS) entry which is preliminary data.</text>
</comment>
<organism evidence="12">
    <name type="scientific">marine sediment metagenome</name>
    <dbReference type="NCBI Taxonomy" id="412755"/>
    <lineage>
        <taxon>unclassified sequences</taxon>
        <taxon>metagenomes</taxon>
        <taxon>ecological metagenomes</taxon>
    </lineage>
</organism>
<evidence type="ECO:0000256" key="7">
    <source>
        <dbReference type="ARBA" id="ARBA00023004"/>
    </source>
</evidence>
<dbReference type="PROSITE" id="PS51656">
    <property type="entry name" value="4FE4S"/>
    <property type="match status" value="1"/>
</dbReference>
<keyword evidence="3" id="KW-0479">Metal-binding</keyword>
<evidence type="ECO:0000256" key="9">
    <source>
        <dbReference type="ARBA" id="ARBA00023136"/>
    </source>
</evidence>
<dbReference type="Pfam" id="PF04060">
    <property type="entry name" value="FeS"/>
    <property type="match status" value="1"/>
</dbReference>
<feature type="transmembrane region" description="Helical" evidence="10">
    <location>
        <begin position="12"/>
        <end position="36"/>
    </location>
</feature>
<keyword evidence="8" id="KW-0411">Iron-sulfur</keyword>
<sequence>MIVADIIQLWQTAWPAGLITLGLGAGFALVLLIASIKLKVEVDPKIEQVHAALPNLDCGACGYAGCEQYAKAVIADPELLGNCSPGGAETAQKVAEILNLQVRTSQFP</sequence>
<keyword evidence="4" id="KW-0677">Repeat</keyword>
<dbReference type="PANTHER" id="PTHR43560">
    <property type="entry name" value="ION-TRANSLOCATING OXIDOREDUCTASE COMPLEX SUBUNIT B"/>
    <property type="match status" value="1"/>
</dbReference>
<evidence type="ECO:0000313" key="12">
    <source>
        <dbReference type="EMBL" id="GAF77421.1"/>
    </source>
</evidence>
<keyword evidence="2" id="KW-0004">4Fe-4S</keyword>
<keyword evidence="9 10" id="KW-0472">Membrane</keyword>
<keyword evidence="10" id="KW-1133">Transmembrane helix</keyword>